<dbReference type="NCBIfam" id="TIGR02677">
    <property type="entry name" value="TIGR02677 family protein"/>
    <property type="match status" value="1"/>
</dbReference>
<protein>
    <recommendedName>
        <fullName evidence="4">TIGR02677 family protein</fullName>
    </recommendedName>
</protein>
<keyword evidence="3" id="KW-1185">Reference proteome</keyword>
<feature type="region of interest" description="Disordered" evidence="1">
    <location>
        <begin position="1"/>
        <end position="69"/>
    </location>
</feature>
<evidence type="ECO:0000256" key="1">
    <source>
        <dbReference type="SAM" id="MobiDB-lite"/>
    </source>
</evidence>
<organism evidence="2 3">
    <name type="scientific">Nocardia macrotermitis</name>
    <dbReference type="NCBI Taxonomy" id="2585198"/>
    <lineage>
        <taxon>Bacteria</taxon>
        <taxon>Bacillati</taxon>
        <taxon>Actinomycetota</taxon>
        <taxon>Actinomycetes</taxon>
        <taxon>Mycobacteriales</taxon>
        <taxon>Nocardiaceae</taxon>
        <taxon>Nocardia</taxon>
    </lineage>
</organism>
<evidence type="ECO:0000313" key="2">
    <source>
        <dbReference type="EMBL" id="MQY17290.1"/>
    </source>
</evidence>
<name>A0A7K0CUW9_9NOCA</name>
<evidence type="ECO:0000313" key="3">
    <source>
        <dbReference type="Proteomes" id="UP000438448"/>
    </source>
</evidence>
<gene>
    <name evidence="2" type="ORF">NRB20_03530</name>
</gene>
<dbReference type="AlphaFoldDB" id="A0A7K0CUW9"/>
<dbReference type="Pfam" id="PF09660">
    <property type="entry name" value="DUF2397"/>
    <property type="match status" value="1"/>
</dbReference>
<feature type="compositionally biased region" description="Polar residues" evidence="1">
    <location>
        <begin position="31"/>
        <end position="46"/>
    </location>
</feature>
<comment type="caution">
    <text evidence="2">The sequence shown here is derived from an EMBL/GenBank/DDBJ whole genome shotgun (WGS) entry which is preliminary data.</text>
</comment>
<dbReference type="InterPro" id="IPR013493">
    <property type="entry name" value="CHP02677"/>
</dbReference>
<sequence>MPGTPRGRAGIGITLDPVTESAEGLLPDAASATSEGGSAVPRTSGTAPEDPGTRRSSQDPAPGATPGALFDGAALPRGRVVFAPAGIDAAAAEDRLRLFTFATAEKRGEYLWVLRAFDQARAAYVVLLHASDVAEALTRFPGAPRLSSVEVGPLLEQLHQWGVLERSYDGTRAATLAEYRNRHFVYQFSQGGFHAYRAVSEVLGARLDEAALSRLVLPELLTDLQALAHANRTGDAERVYRILKRLDTTLSELADRAAHFYLTLGDLVRTTEATPESFLAHKDALLAHMREFSMDLARFAPRLAAAIAEVEETGVEEMIARAGACDERVLLSVADRREDWRDRWRGLRGWFVATAADIAAGEGNSDAQPRSGTGQTEAERLRDATMSAIAAVLSLLRRVTETRKGGVSRESALRHLAGWFTAAPTTESAHALFDAVFGLGRPRHLSMEHPDADVIPASRSWWDAPPLEIARTLAETGRPPSPGAPSRIVRNDAGMRRLRQAQLEAQRARSAAAQSLAGADLHERVLDDGETEVLLRLLDAASTAWVPVSGRTGTTGSDSGVTLTVSEHPGSTVVRTARGLLHLNNRRLEIRENGRARTSSTEVRS</sequence>
<accession>A0A7K0CUW9</accession>
<reference evidence="2 3" key="1">
    <citation type="submission" date="2019-10" db="EMBL/GenBank/DDBJ databases">
        <title>Nocardia macrotermitis sp. nov. and Nocardia aurantia sp. nov., isolated from the gut of fungus growing-termite Macrotermes natalensis.</title>
        <authorList>
            <person name="Benndorf R."/>
            <person name="Schwitalla J."/>
            <person name="Martin K."/>
            <person name="De Beer W."/>
            <person name="Kaster A.-K."/>
            <person name="Vollmers J."/>
            <person name="Poulsen M."/>
            <person name="Beemelmanns C."/>
        </authorList>
    </citation>
    <scope>NUCLEOTIDE SEQUENCE [LARGE SCALE GENOMIC DNA]</scope>
    <source>
        <strain evidence="2 3">RB20</strain>
    </source>
</reference>
<proteinExistence type="predicted"/>
<evidence type="ECO:0008006" key="4">
    <source>
        <dbReference type="Google" id="ProtNLM"/>
    </source>
</evidence>
<dbReference type="Proteomes" id="UP000438448">
    <property type="component" value="Unassembled WGS sequence"/>
</dbReference>
<dbReference type="EMBL" id="WEGK01000001">
    <property type="protein sequence ID" value="MQY17290.1"/>
    <property type="molecule type" value="Genomic_DNA"/>
</dbReference>